<dbReference type="Gene3D" id="3.40.50.150">
    <property type="entry name" value="Vaccinia Virus protein VP39"/>
    <property type="match status" value="1"/>
</dbReference>
<dbReference type="SUPFAM" id="SSF53335">
    <property type="entry name" value="S-adenosyl-L-methionine-dependent methyltransferases"/>
    <property type="match status" value="1"/>
</dbReference>
<dbReference type="RefSeq" id="WP_344286757.1">
    <property type="nucleotide sequence ID" value="NZ_BAAAPF010000002.1"/>
</dbReference>
<evidence type="ECO:0000313" key="1">
    <source>
        <dbReference type="EMBL" id="GAA2107005.1"/>
    </source>
</evidence>
<reference evidence="1 2" key="1">
    <citation type="journal article" date="2019" name="Int. J. Syst. Evol. Microbiol.">
        <title>The Global Catalogue of Microorganisms (GCM) 10K type strain sequencing project: providing services to taxonomists for standard genome sequencing and annotation.</title>
        <authorList>
            <consortium name="The Broad Institute Genomics Platform"/>
            <consortium name="The Broad Institute Genome Sequencing Center for Infectious Disease"/>
            <person name="Wu L."/>
            <person name="Ma J."/>
        </authorList>
    </citation>
    <scope>NUCLEOTIDE SEQUENCE [LARGE SCALE GENOMIC DNA]</scope>
    <source>
        <strain evidence="1 2">JCM 15481</strain>
    </source>
</reference>
<name>A0ABN2X9A8_9ACTN</name>
<gene>
    <name evidence="1" type="ORF">GCM10009802_01730</name>
</gene>
<proteinExistence type="predicted"/>
<evidence type="ECO:0008006" key="3">
    <source>
        <dbReference type="Google" id="ProtNLM"/>
    </source>
</evidence>
<dbReference type="EMBL" id="BAAAPF010000002">
    <property type="protein sequence ID" value="GAA2107005.1"/>
    <property type="molecule type" value="Genomic_DNA"/>
</dbReference>
<keyword evidence="2" id="KW-1185">Reference proteome</keyword>
<dbReference type="Proteomes" id="UP001500443">
    <property type="component" value="Unassembled WGS sequence"/>
</dbReference>
<evidence type="ECO:0000313" key="2">
    <source>
        <dbReference type="Proteomes" id="UP001500443"/>
    </source>
</evidence>
<organism evidence="1 2">
    <name type="scientific">Streptomyces synnematoformans</name>
    <dbReference type="NCBI Taxonomy" id="415721"/>
    <lineage>
        <taxon>Bacteria</taxon>
        <taxon>Bacillati</taxon>
        <taxon>Actinomycetota</taxon>
        <taxon>Actinomycetes</taxon>
        <taxon>Kitasatosporales</taxon>
        <taxon>Streptomycetaceae</taxon>
        <taxon>Streptomyces</taxon>
    </lineage>
</organism>
<comment type="caution">
    <text evidence="1">The sequence shown here is derived from an EMBL/GenBank/DDBJ whole genome shotgun (WGS) entry which is preliminary data.</text>
</comment>
<sequence length="265" mass="28395">MHRPPTTGARPGPPVLPGTATGWTLHGLLPQTLSAEEIRAINKPSRAIHEHRTYSWNGWDFDLPPGVFHPGETSRLVHARLLEGTLPVAGLRYAAMGAGLGVEAVVAGVRGARTVYALDVHPESVRTVARHYEGIVGPDGPPLVPLVADVWEGFPDGEQVDVVTFNPPAIELPLSDDPEIVRNLCLGRDIAARFFGQLVARDILAPDGVVYLILSNTAPLRDIVAMALEAGFGAEVVHVEDWPGDDVQTYLFALRRRSAAAAGKA</sequence>
<accession>A0ABN2X9A8</accession>
<protein>
    <recommendedName>
        <fullName evidence="3">Methyltransferase</fullName>
    </recommendedName>
</protein>
<dbReference type="InterPro" id="IPR029063">
    <property type="entry name" value="SAM-dependent_MTases_sf"/>
</dbReference>